<gene>
    <name evidence="2" type="ORF">TPSB3V08_LOCUS10987</name>
</gene>
<evidence type="ECO:0000313" key="2">
    <source>
        <dbReference type="EMBL" id="CAD7416361.1"/>
    </source>
</evidence>
<dbReference type="EMBL" id="OD010935">
    <property type="protein sequence ID" value="CAD7416361.1"/>
    <property type="molecule type" value="Genomic_DNA"/>
</dbReference>
<proteinExistence type="predicted"/>
<sequence length="196" mass="22405">MTSQLTKVSFRAKKNRCITETVDGASYRTGKQIINNLVEVALPWILRWWRQRHVRRVELPRWEADYKLTPYTKYELTGVSHGPPWHECGQAHVGPRFAPKVHGPRPGGFLQLYKTYVYLPCHNYLLSTMIHSPDVRCSDLTLTLLSWSELPSHSVIHKQIPDPSPLSPVHTLAGGPRDSSSRAMTSHSTREEWGVE</sequence>
<dbReference type="AlphaFoldDB" id="A0A7R9DM56"/>
<accession>A0A7R9DM56</accession>
<feature type="region of interest" description="Disordered" evidence="1">
    <location>
        <begin position="158"/>
        <end position="196"/>
    </location>
</feature>
<name>A0A7R9DM56_TIMPO</name>
<reference evidence="2" key="1">
    <citation type="submission" date="2020-11" db="EMBL/GenBank/DDBJ databases">
        <authorList>
            <person name="Tran Van P."/>
        </authorList>
    </citation>
    <scope>NUCLEOTIDE SEQUENCE</scope>
</reference>
<organism evidence="2">
    <name type="scientific">Timema poppense</name>
    <name type="common">Walking stick</name>
    <dbReference type="NCBI Taxonomy" id="170557"/>
    <lineage>
        <taxon>Eukaryota</taxon>
        <taxon>Metazoa</taxon>
        <taxon>Ecdysozoa</taxon>
        <taxon>Arthropoda</taxon>
        <taxon>Hexapoda</taxon>
        <taxon>Insecta</taxon>
        <taxon>Pterygota</taxon>
        <taxon>Neoptera</taxon>
        <taxon>Polyneoptera</taxon>
        <taxon>Phasmatodea</taxon>
        <taxon>Timematodea</taxon>
        <taxon>Timematoidea</taxon>
        <taxon>Timematidae</taxon>
        <taxon>Timema</taxon>
    </lineage>
</organism>
<evidence type="ECO:0000256" key="1">
    <source>
        <dbReference type="SAM" id="MobiDB-lite"/>
    </source>
</evidence>
<protein>
    <submittedName>
        <fullName evidence="2">Uncharacterized protein</fullName>
    </submittedName>
</protein>